<dbReference type="EMBL" id="ADOT01000060">
    <property type="protein sequence ID" value="EGX51830.1"/>
    <property type="molecule type" value="Genomic_DNA"/>
</dbReference>
<evidence type="ECO:0000256" key="3">
    <source>
        <dbReference type="ARBA" id="ARBA00008715"/>
    </source>
</evidence>
<feature type="transmembrane region" description="Helical" evidence="12">
    <location>
        <begin position="201"/>
        <end position="225"/>
    </location>
</feature>
<evidence type="ECO:0000256" key="8">
    <source>
        <dbReference type="ARBA" id="ARBA00022989"/>
    </source>
</evidence>
<dbReference type="InterPro" id="IPR004856">
    <property type="entry name" value="Glyco_trans_ALG6/ALG8"/>
</dbReference>
<evidence type="ECO:0000313" key="13">
    <source>
        <dbReference type="EMBL" id="EGX51830.1"/>
    </source>
</evidence>
<dbReference type="eggNOG" id="KOG2576">
    <property type="taxonomic scope" value="Eukaryota"/>
</dbReference>
<dbReference type="HOGENOM" id="CLU_022045_1_1_1"/>
<evidence type="ECO:0000256" key="6">
    <source>
        <dbReference type="ARBA" id="ARBA00022692"/>
    </source>
</evidence>
<dbReference type="Proteomes" id="UP000008784">
    <property type="component" value="Unassembled WGS sequence"/>
</dbReference>
<comment type="catalytic activity">
    <reaction evidence="11">
        <text>an alpha-D-Glc-(1-&gt;3)-alpha-D-Man-(1-&gt;2)-alpha-D-Man-(1-&gt;2)-alpha-D-Man-(1-&gt;3)-[alpha-D-Man-(1-&gt;2)-alpha-D-Man-(1-&gt;3)-[alpha-D-Man-(1-&gt;2)-alpha-D-Man-(1-&gt;6)]-alpha-D-Man-(1-&gt;6)]-beta-D-Man-(1-&gt;4)-beta-D-GlcNAc-(1-&gt;4)-alpha-D-GlcNAc-diphospho-di-trans,poly-cis-dolichol + a di-trans,poly-cis-dolichyl beta-D-glucosyl phosphate = an alpha-D-Glc-(1-&gt;3)-alpha-D-Glc-(1-&gt;3)-alpha-D-Man-(1-&gt;2)-alpha-D-Man-(1-&gt;2)-alpha-D-Man-(1-&gt;3)-[alpha-D-Man-(1-&gt;2)-alpha-D-Man-(1-&gt;3)-[alpha-D-Man-(1-&gt;2)-alpha-D-Man-(1-&gt;6)]-alpha-D-Man-(1-&gt;6)]-beta-D-Man-(1-&gt;4)-beta-D-GlcNAc-(1-&gt;4)-alpha-D-GlcNAc-diphospho-di-trans,poly-cis-dolichol + a di-trans,poly-cis-dolichyl phosphate + H(+)</text>
        <dbReference type="Rhea" id="RHEA:31307"/>
        <dbReference type="Rhea" id="RHEA-COMP:19498"/>
        <dbReference type="Rhea" id="RHEA-COMP:19502"/>
        <dbReference type="Rhea" id="RHEA-COMP:19521"/>
        <dbReference type="Rhea" id="RHEA-COMP:19522"/>
        <dbReference type="ChEBI" id="CHEBI:15378"/>
        <dbReference type="ChEBI" id="CHEBI:57525"/>
        <dbReference type="ChEBI" id="CHEBI:57683"/>
        <dbReference type="ChEBI" id="CHEBI:132521"/>
        <dbReference type="ChEBI" id="CHEBI:132522"/>
        <dbReference type="EC" id="2.4.1.265"/>
    </reaction>
    <physiologicalReaction direction="left-to-right" evidence="11">
        <dbReference type="Rhea" id="RHEA:31308"/>
    </physiologicalReaction>
</comment>
<feature type="transmembrane region" description="Helical" evidence="12">
    <location>
        <begin position="153"/>
        <end position="174"/>
    </location>
</feature>
<evidence type="ECO:0000256" key="4">
    <source>
        <dbReference type="ARBA" id="ARBA00022676"/>
    </source>
</evidence>
<accession>G1X4E0</accession>
<evidence type="ECO:0000256" key="10">
    <source>
        <dbReference type="ARBA" id="ARBA00044725"/>
    </source>
</evidence>
<keyword evidence="6 12" id="KW-0812">Transmembrane</keyword>
<dbReference type="EC" id="2.4.1.-" evidence="12"/>
<name>G1X4E0_ARTOA</name>
<reference evidence="13 14" key="1">
    <citation type="journal article" date="2011" name="PLoS Pathog.">
        <title>Genomic and proteomic analyses of the fungus Arthrobotrys oligospora provide insights into nematode-trap formation.</title>
        <authorList>
            <person name="Yang J."/>
            <person name="Wang L."/>
            <person name="Ji X."/>
            <person name="Feng Y."/>
            <person name="Li X."/>
            <person name="Zou C."/>
            <person name="Xu J."/>
            <person name="Ren Y."/>
            <person name="Mi Q."/>
            <person name="Wu J."/>
            <person name="Liu S."/>
            <person name="Liu Y."/>
            <person name="Huang X."/>
            <person name="Wang H."/>
            <person name="Niu X."/>
            <person name="Li J."/>
            <person name="Liang L."/>
            <person name="Luo Y."/>
            <person name="Ji K."/>
            <person name="Zhou W."/>
            <person name="Yu Z."/>
            <person name="Li G."/>
            <person name="Liu Y."/>
            <person name="Li L."/>
            <person name="Qiao M."/>
            <person name="Feng L."/>
            <person name="Zhang K.-Q."/>
        </authorList>
    </citation>
    <scope>NUCLEOTIDE SEQUENCE [LARGE SCALE GENOMIC DNA]</scope>
    <source>
        <strain evidence="14">ATCC 24927 / CBS 115.81 / DSM 1491</strain>
    </source>
</reference>
<comment type="similarity">
    <text evidence="3 12">Belongs to the ALG6/ALG8 glucosyltransferase family.</text>
</comment>
<evidence type="ECO:0000313" key="14">
    <source>
        <dbReference type="Proteomes" id="UP000008784"/>
    </source>
</evidence>
<feature type="transmembrane region" description="Helical" evidence="12">
    <location>
        <begin position="494"/>
        <end position="520"/>
    </location>
</feature>
<feature type="transmembrane region" description="Helical" evidence="12">
    <location>
        <begin position="245"/>
        <end position="266"/>
    </location>
</feature>
<dbReference type="RefSeq" id="XP_011119352.1">
    <property type="nucleotide sequence ID" value="XM_011121050.1"/>
</dbReference>
<evidence type="ECO:0000256" key="2">
    <source>
        <dbReference type="ARBA" id="ARBA00004922"/>
    </source>
</evidence>
<dbReference type="UniPathway" id="UPA00378"/>
<evidence type="ECO:0000256" key="11">
    <source>
        <dbReference type="ARBA" id="ARBA00047346"/>
    </source>
</evidence>
<dbReference type="GeneID" id="22890290"/>
<dbReference type="PANTHER" id="PTHR12413">
    <property type="entry name" value="DOLICHYL GLYCOSYLTRANSFERASE"/>
    <property type="match status" value="1"/>
</dbReference>
<comment type="function">
    <text evidence="10">Dolichyl pyrophosphate Glc1Man9GlcNAc2 alpha-1,3-glucosyltransferase that operates in the biosynthetic pathway of dolichol-linked oligosaccharides, the glycan precursors employed in protein asparagine (N)-glycosylation. The assembly of dolichol-linked oligosaccharides begins on the cytosolic side of the endoplasmic reticulum membrane and finishes in its lumen. The sequential addition of sugars to dolichol pyrophosphate produces dolichol-linked oligosaccharides containing fourteen sugars, including two GlcNAcs, nine mannoses and three glucoses. Once assembled, the oligosaccharide is transferred from the lipid to nascent proteins by oligosaccharyltransferases. In the lumen of the endoplasmic reticulum, adds the second glucose residue from dolichyl phosphate glucose (Dol-P-Glc) onto the lipid-linked oligosaccharide intermediate Glc(1)Man(9)GlcNAc(2)-PP-Dol to produce Glc(2)Man(9)GlcNAc(2)-PP-Dol.</text>
</comment>
<dbReference type="STRING" id="756982.G1X4E0"/>
<dbReference type="OrthoDB" id="1689333at2759"/>
<sequence>MPGAGYSSQAAVNPIIVCTYASGAKITAPYFTPFKPNGLCSDYISIISRSTDFEVHRNWLAITHSLHPSQWYIEDTSEWTLDYPPFFAAFEWVLSQVAQFFDPGMLQVKNLNYASVETVYFQRLSVIVTELILVLSLRRFVNVQTNAQTKKGANIIALSLLLSPAFLIIDHIHFQYNGMMFGILIFSLTDALTDNLLRSGILFAILLCFKHIYLYIAPAYFAYLLRRYCLGKNLLDIQFFNCIKLGVSIVSIFSVAFGYFVAIGQVPQLLSRLFPFSRGLCHAYWAPNAWALYAFADRILIHIAPRLNLNIDSASLGSATRGLVGDTSFAVLPNIPPRVTFVLTLAVQLVCLVKIFSKPTPIRFIGAVTLCGFASFMFGWHVHEKAVLLPLVPFSLLALQDRRYLGAFRPLAIAGHLSLFPLVFKAAEFPIKSAYTVLWIMVFFMTFDTVVPVAKSQRIFLLDRFEIVYMTIGVPLILYTELFHFAIFGSRLEFLPLMFTSAYCALGILGSFLGFFVLYLTE</sequence>
<comment type="subcellular location">
    <subcellularLocation>
        <location evidence="1 12">Endoplasmic reticulum membrane</location>
        <topology evidence="1 12">Multi-pass membrane protein</topology>
    </subcellularLocation>
</comment>
<dbReference type="GO" id="GO:0005789">
    <property type="term" value="C:endoplasmic reticulum membrane"/>
    <property type="evidence" value="ECO:0007669"/>
    <property type="project" value="UniProtKB-SubCell"/>
</dbReference>
<feature type="transmembrane region" description="Helical" evidence="12">
    <location>
        <begin position="436"/>
        <end position="455"/>
    </location>
</feature>
<comment type="pathway">
    <text evidence="2 12">Protein modification; protein glycosylation.</text>
</comment>
<keyword evidence="7 12" id="KW-0256">Endoplasmic reticulum</keyword>
<organism evidence="13 14">
    <name type="scientific">Arthrobotrys oligospora (strain ATCC 24927 / CBS 115.81 / DSM 1491)</name>
    <name type="common">Nematode-trapping fungus</name>
    <name type="synonym">Didymozoophaga oligospora</name>
    <dbReference type="NCBI Taxonomy" id="756982"/>
    <lineage>
        <taxon>Eukaryota</taxon>
        <taxon>Fungi</taxon>
        <taxon>Dikarya</taxon>
        <taxon>Ascomycota</taxon>
        <taxon>Pezizomycotina</taxon>
        <taxon>Orbiliomycetes</taxon>
        <taxon>Orbiliales</taxon>
        <taxon>Orbiliaceae</taxon>
        <taxon>Orbilia</taxon>
        <taxon>Orbilia oligospora</taxon>
    </lineage>
</organism>
<keyword evidence="9 12" id="KW-0472">Membrane</keyword>
<feature type="transmembrane region" description="Helical" evidence="12">
    <location>
        <begin position="467"/>
        <end position="487"/>
    </location>
</feature>
<dbReference type="PANTHER" id="PTHR12413:SF2">
    <property type="entry name" value="DOLICHYL PYROPHOSPHATE GLC1MAN9GLCNAC2 ALPHA-1,3-GLUCOSYLTRANSFERASE-RELATED"/>
    <property type="match status" value="1"/>
</dbReference>
<comment type="caution">
    <text evidence="13">The sequence shown here is derived from an EMBL/GenBank/DDBJ whole genome shotgun (WGS) entry which is preliminary data.</text>
</comment>
<keyword evidence="5 12" id="KW-0808">Transferase</keyword>
<feature type="transmembrane region" description="Helical" evidence="12">
    <location>
        <begin position="364"/>
        <end position="383"/>
    </location>
</feature>
<protein>
    <recommendedName>
        <fullName evidence="12">Alpha-1,3-glucosyltransferase</fullName>
        <ecNumber evidence="12">2.4.1.-</ecNumber>
    </recommendedName>
</protein>
<proteinExistence type="inferred from homology"/>
<evidence type="ECO:0000256" key="12">
    <source>
        <dbReference type="RuleBase" id="RU363110"/>
    </source>
</evidence>
<gene>
    <name evidence="13" type="ORF">AOL_s00043g564</name>
</gene>
<keyword evidence="14" id="KW-1185">Reference proteome</keyword>
<dbReference type="OMA" id="YHSTDFD"/>
<feature type="transmembrane region" description="Helical" evidence="12">
    <location>
        <begin position="339"/>
        <end position="357"/>
    </location>
</feature>
<keyword evidence="4 12" id="KW-0328">Glycosyltransferase</keyword>
<dbReference type="AlphaFoldDB" id="G1X4E0"/>
<dbReference type="FunCoup" id="G1X4E0">
    <property type="interactions" value="755"/>
</dbReference>
<evidence type="ECO:0000256" key="5">
    <source>
        <dbReference type="ARBA" id="ARBA00022679"/>
    </source>
</evidence>
<dbReference type="GO" id="GO:0006488">
    <property type="term" value="P:dolichol-linked oligosaccharide biosynthetic process"/>
    <property type="evidence" value="ECO:0007669"/>
    <property type="project" value="EnsemblFungi"/>
</dbReference>
<dbReference type="GO" id="GO:0042283">
    <property type="term" value="F:dolichyl pyrophosphate Glc1Man9GlcNAc2 alpha-1,3-glucosyltransferase activity"/>
    <property type="evidence" value="ECO:0007669"/>
    <property type="project" value="UniProtKB-EC"/>
</dbReference>
<evidence type="ECO:0000256" key="1">
    <source>
        <dbReference type="ARBA" id="ARBA00004477"/>
    </source>
</evidence>
<evidence type="ECO:0000256" key="7">
    <source>
        <dbReference type="ARBA" id="ARBA00022824"/>
    </source>
</evidence>
<evidence type="ECO:0000256" key="9">
    <source>
        <dbReference type="ARBA" id="ARBA00023136"/>
    </source>
</evidence>
<dbReference type="InParanoid" id="G1X4E0"/>
<keyword evidence="8 12" id="KW-1133">Transmembrane helix</keyword>
<dbReference type="Pfam" id="PF03155">
    <property type="entry name" value="Alg6_Alg8"/>
    <property type="match status" value="1"/>
</dbReference>